<name>A0A9X1FTV5_9RHOB</name>
<dbReference type="Proteomes" id="UP001138661">
    <property type="component" value="Unassembled WGS sequence"/>
</dbReference>
<dbReference type="InterPro" id="IPR018712">
    <property type="entry name" value="Tle1-like_cat"/>
</dbReference>
<proteinExistence type="predicted"/>
<dbReference type="AlphaFoldDB" id="A0A9X1FTV5"/>
<protein>
    <submittedName>
        <fullName evidence="2">DUF2235 domain-containing protein</fullName>
    </submittedName>
</protein>
<dbReference type="EMBL" id="JAHXDN010000002">
    <property type="protein sequence ID" value="MBW4707709.1"/>
    <property type="molecule type" value="Genomic_DNA"/>
</dbReference>
<evidence type="ECO:0000313" key="2">
    <source>
        <dbReference type="EMBL" id="MBW4707709.1"/>
    </source>
</evidence>
<feature type="domain" description="T6SS Phospholipase effector Tle1-like catalytic" evidence="1">
    <location>
        <begin position="61"/>
        <end position="308"/>
    </location>
</feature>
<gene>
    <name evidence="2" type="ORF">KX928_07910</name>
</gene>
<accession>A0A9X1FTV5</accession>
<dbReference type="Pfam" id="PF09994">
    <property type="entry name" value="T6SS_Tle1-like_cat"/>
    <property type="match status" value="1"/>
</dbReference>
<evidence type="ECO:0000313" key="3">
    <source>
        <dbReference type="Proteomes" id="UP001138661"/>
    </source>
</evidence>
<organism evidence="2 3">
    <name type="scientific">Roseobacter insulae</name>
    <dbReference type="NCBI Taxonomy" id="2859783"/>
    <lineage>
        <taxon>Bacteria</taxon>
        <taxon>Pseudomonadati</taxon>
        <taxon>Pseudomonadota</taxon>
        <taxon>Alphaproteobacteria</taxon>
        <taxon>Rhodobacterales</taxon>
        <taxon>Roseobacteraceae</taxon>
        <taxon>Roseobacter</taxon>
    </lineage>
</organism>
<dbReference type="PANTHER" id="PTHR33840:SF1">
    <property type="entry name" value="TLE1 PHOSPHOLIPASE DOMAIN-CONTAINING PROTEIN"/>
    <property type="match status" value="1"/>
</dbReference>
<evidence type="ECO:0000259" key="1">
    <source>
        <dbReference type="Pfam" id="PF09994"/>
    </source>
</evidence>
<reference evidence="2" key="1">
    <citation type="submission" date="2021-07" db="EMBL/GenBank/DDBJ databases">
        <title>Roseobacter insulae sp. nov., isolated from a tidal flat.</title>
        <authorList>
            <person name="Park S."/>
            <person name="Yoon J.-H."/>
        </authorList>
    </citation>
    <scope>NUCLEOTIDE SEQUENCE</scope>
    <source>
        <strain evidence="2">YSTF-M11</strain>
    </source>
</reference>
<dbReference type="PANTHER" id="PTHR33840">
    <property type="match status" value="1"/>
</dbReference>
<keyword evidence="3" id="KW-1185">Reference proteome</keyword>
<comment type="caution">
    <text evidence="2">The sequence shown here is derived from an EMBL/GenBank/DDBJ whole genome shotgun (WGS) entry which is preliminary data.</text>
</comment>
<sequence>MRFGSGACGRPTCRLPRIEFGSCCTVRSSRRNNRWLGWLRSRFWRRPDSDFGPRRGPVVHVVILDGTMSSLKPGCETNAGRAYHLCREVGSPLSIYYEPGLQWSNWRSAVDVMQGRGINRQIRRAYGYLASRYRPGDKIFLMGYSRGAYAVRSLAGVIDRMGLLRAEGATERNIRDVYRHYEGDPDSTSARSFVSAHCLTGVEIEMIGVWDTVKSLGFNAPVLWRLSEKRHAFHNHHLSHNVKAGYHALALDETRVVYAPVMWSSPDAFEGHVEQMWFPGTHGDVGGQLGGYEVARSLANIPLVWMLERAQIRGLPLPDGWARRFAQDATAPSTGTFRGYGKWFISRRARKVGTDGSERLHDSVAIRAAALPTPRRIMRGLKRA</sequence>